<evidence type="ECO:0000259" key="1">
    <source>
        <dbReference type="Pfam" id="PF08241"/>
    </source>
</evidence>
<dbReference type="InterPro" id="IPR029063">
    <property type="entry name" value="SAM-dependent_MTases_sf"/>
</dbReference>
<name>K2AWY9_9BACT</name>
<comment type="caution">
    <text evidence="2">The sequence shown here is derived from an EMBL/GenBank/DDBJ whole genome shotgun (WGS) entry which is preliminary data.</text>
</comment>
<dbReference type="Pfam" id="PF08241">
    <property type="entry name" value="Methyltransf_11"/>
    <property type="match status" value="1"/>
</dbReference>
<dbReference type="PANTHER" id="PTHR43861">
    <property type="entry name" value="TRANS-ACONITATE 2-METHYLTRANSFERASE-RELATED"/>
    <property type="match status" value="1"/>
</dbReference>
<dbReference type="AlphaFoldDB" id="K2AWY9"/>
<dbReference type="PANTHER" id="PTHR43861:SF6">
    <property type="entry name" value="METHYLTRANSFERASE TYPE 11"/>
    <property type="match status" value="1"/>
</dbReference>
<reference evidence="2" key="1">
    <citation type="journal article" date="2012" name="Science">
        <title>Fermentation, hydrogen, and sulfur metabolism in multiple uncultivated bacterial phyla.</title>
        <authorList>
            <person name="Wrighton K.C."/>
            <person name="Thomas B.C."/>
            <person name="Sharon I."/>
            <person name="Miller C.S."/>
            <person name="Castelle C.J."/>
            <person name="VerBerkmoes N.C."/>
            <person name="Wilkins M.J."/>
            <person name="Hettich R.L."/>
            <person name="Lipton M.S."/>
            <person name="Williams K.H."/>
            <person name="Long P.E."/>
            <person name="Banfield J.F."/>
        </authorList>
    </citation>
    <scope>NUCLEOTIDE SEQUENCE [LARGE SCALE GENOMIC DNA]</scope>
</reference>
<dbReference type="GO" id="GO:0008757">
    <property type="term" value="F:S-adenosylmethionine-dependent methyltransferase activity"/>
    <property type="evidence" value="ECO:0007669"/>
    <property type="project" value="InterPro"/>
</dbReference>
<dbReference type="SUPFAM" id="SSF53335">
    <property type="entry name" value="S-adenosyl-L-methionine-dependent methyltransferases"/>
    <property type="match status" value="1"/>
</dbReference>
<keyword evidence="2" id="KW-0808">Transferase</keyword>
<protein>
    <submittedName>
        <fullName evidence="2">Methyltransferase type 11</fullName>
    </submittedName>
</protein>
<dbReference type="GO" id="GO:0032259">
    <property type="term" value="P:methylation"/>
    <property type="evidence" value="ECO:0007669"/>
    <property type="project" value="UniProtKB-KW"/>
</dbReference>
<proteinExistence type="predicted"/>
<feature type="domain" description="Methyltransferase type 11" evidence="1">
    <location>
        <begin position="39"/>
        <end position="131"/>
    </location>
</feature>
<organism evidence="2">
    <name type="scientific">uncultured bacterium</name>
    <name type="common">gcode 4</name>
    <dbReference type="NCBI Taxonomy" id="1234023"/>
    <lineage>
        <taxon>Bacteria</taxon>
        <taxon>environmental samples</taxon>
    </lineage>
</organism>
<dbReference type="Gene3D" id="3.40.50.150">
    <property type="entry name" value="Vaccinia Virus protein VP39"/>
    <property type="match status" value="1"/>
</dbReference>
<dbReference type="InterPro" id="IPR013216">
    <property type="entry name" value="Methyltransf_11"/>
</dbReference>
<dbReference type="EMBL" id="AMFJ01021646">
    <property type="protein sequence ID" value="EKD66196.1"/>
    <property type="molecule type" value="Genomic_DNA"/>
</dbReference>
<evidence type="ECO:0000313" key="2">
    <source>
        <dbReference type="EMBL" id="EKD66196.1"/>
    </source>
</evidence>
<sequence>MLFTWERAHWKWFMWDKRFKDHFIRYNFAKDFTKDKIVLDIACWSWYWTNILSEISKEIIWMDISKEAIDFNNENYQLKNWNFVCYDWFNNPFENNYFDLIVSFETIEHIVEYENFLKELKRVLKNDWKLIISTPNFLWEVWKNKYHVSNFTHDKFIKVVWKYFNIEKVLFQWKHYYAIPWRGILEAILNINKDFNIYEERPDFEHHVSILICKK</sequence>
<dbReference type="CDD" id="cd02440">
    <property type="entry name" value="AdoMet_MTases"/>
    <property type="match status" value="1"/>
</dbReference>
<accession>K2AWY9</accession>
<gene>
    <name evidence="2" type="ORF">ACD_49C00060G0038</name>
</gene>
<keyword evidence="2" id="KW-0489">Methyltransferase</keyword>